<proteinExistence type="predicted"/>
<evidence type="ECO:0000256" key="1">
    <source>
        <dbReference type="SAM" id="Coils"/>
    </source>
</evidence>
<evidence type="ECO:0000313" key="2">
    <source>
        <dbReference type="EMBL" id="PNH05884.1"/>
    </source>
</evidence>
<reference evidence="2 3" key="1">
    <citation type="journal article" date="2017" name="Mol. Biol. Evol.">
        <title>The 4-celled Tetrabaena socialis nuclear genome reveals the essential components for genetic control of cell number at the origin of multicellularity in the volvocine lineage.</title>
        <authorList>
            <person name="Featherston J."/>
            <person name="Arakaki Y."/>
            <person name="Hanschen E.R."/>
            <person name="Ferris P.J."/>
            <person name="Michod R.E."/>
            <person name="Olson B.J.S.C."/>
            <person name="Nozaki H."/>
            <person name="Durand P.M."/>
        </authorList>
    </citation>
    <scope>NUCLEOTIDE SEQUENCE [LARGE SCALE GENOMIC DNA]</scope>
    <source>
        <strain evidence="2 3">NIES-571</strain>
    </source>
</reference>
<dbReference type="Proteomes" id="UP000236333">
    <property type="component" value="Unassembled WGS sequence"/>
</dbReference>
<dbReference type="EMBL" id="PGGS01000274">
    <property type="protein sequence ID" value="PNH05884.1"/>
    <property type="molecule type" value="Genomic_DNA"/>
</dbReference>
<feature type="coiled-coil region" evidence="1">
    <location>
        <begin position="68"/>
        <end position="95"/>
    </location>
</feature>
<protein>
    <submittedName>
        <fullName evidence="2">Serum response factor-binding protein 1</fullName>
    </submittedName>
</protein>
<keyword evidence="3" id="KW-1185">Reference proteome</keyword>
<organism evidence="2 3">
    <name type="scientific">Tetrabaena socialis</name>
    <dbReference type="NCBI Taxonomy" id="47790"/>
    <lineage>
        <taxon>Eukaryota</taxon>
        <taxon>Viridiplantae</taxon>
        <taxon>Chlorophyta</taxon>
        <taxon>core chlorophytes</taxon>
        <taxon>Chlorophyceae</taxon>
        <taxon>CS clade</taxon>
        <taxon>Chlamydomonadales</taxon>
        <taxon>Tetrabaenaceae</taxon>
        <taxon>Tetrabaena</taxon>
    </lineage>
</organism>
<dbReference type="OrthoDB" id="10634086at2759"/>
<keyword evidence="1" id="KW-0175">Coiled coil</keyword>
<dbReference type="AlphaFoldDB" id="A0A2J8A042"/>
<sequence length="242" mass="25109">MTRHNPQPSAALGQVPEHEARDFGFSIENAARIRLRRARRHKLKEISAGPTSSSAAGSSASSFDRAAGKRMLAQLQEQAQEILQLRQQLDAALAHQAAEVPAAEVPAAEAPAAEVLAAELPAPELPAAELPAPEPMAAEGPAVELAAVELTAPELPAVELPAAKLRRRRGLLQYVCGAALCGVRWWGKTWGGMYAGRCCAACGGSAGASRPYGENMQARDVNAACNIRLLTPAGGAAQAGGA</sequence>
<name>A0A2J8A042_9CHLO</name>
<gene>
    <name evidence="2" type="ORF">TSOC_007822</name>
</gene>
<comment type="caution">
    <text evidence="2">The sequence shown here is derived from an EMBL/GenBank/DDBJ whole genome shotgun (WGS) entry which is preliminary data.</text>
</comment>
<accession>A0A2J8A042</accession>
<evidence type="ECO:0000313" key="3">
    <source>
        <dbReference type="Proteomes" id="UP000236333"/>
    </source>
</evidence>